<dbReference type="EMBL" id="WKJM01000023">
    <property type="protein sequence ID" value="MRX10722.1"/>
    <property type="molecule type" value="Genomic_DNA"/>
</dbReference>
<protein>
    <submittedName>
        <fullName evidence="1">BPSL0067 family protein</fullName>
    </submittedName>
</protein>
<dbReference type="AlphaFoldDB" id="A0A6L5QN86"/>
<comment type="caution">
    <text evidence="1">The sequence shown here is derived from an EMBL/GenBank/DDBJ whole genome shotgun (WGS) entry which is preliminary data.</text>
</comment>
<evidence type="ECO:0000313" key="2">
    <source>
        <dbReference type="Proteomes" id="UP000481037"/>
    </source>
</evidence>
<dbReference type="NCBIfam" id="NF033857">
    <property type="entry name" value="BPSL0067_fam"/>
    <property type="match status" value="1"/>
</dbReference>
<reference evidence="1 2" key="1">
    <citation type="submission" date="2019-11" db="EMBL/GenBank/DDBJ databases">
        <title>Novel species isolated from a subtropical stream in China.</title>
        <authorList>
            <person name="Lu H."/>
        </authorList>
    </citation>
    <scope>NUCLEOTIDE SEQUENCE [LARGE SCALE GENOMIC DNA]</scope>
    <source>
        <strain evidence="1 2">FT25W</strain>
    </source>
</reference>
<dbReference type="Proteomes" id="UP000481037">
    <property type="component" value="Unassembled WGS sequence"/>
</dbReference>
<dbReference type="InterPro" id="IPR047746">
    <property type="entry name" value="Dae2/Tae2-like"/>
</dbReference>
<name>A0A6L5QN86_9BURK</name>
<organism evidence="1 2">
    <name type="scientific">Duganella alba</name>
    <dbReference type="NCBI Taxonomy" id="2666081"/>
    <lineage>
        <taxon>Bacteria</taxon>
        <taxon>Pseudomonadati</taxon>
        <taxon>Pseudomonadota</taxon>
        <taxon>Betaproteobacteria</taxon>
        <taxon>Burkholderiales</taxon>
        <taxon>Oxalobacteraceae</taxon>
        <taxon>Telluria group</taxon>
        <taxon>Duganella</taxon>
    </lineage>
</organism>
<dbReference type="RefSeq" id="WP_154368027.1">
    <property type="nucleotide sequence ID" value="NZ_WKJM01000023.1"/>
</dbReference>
<sequence>MPYRYPAARSLDKQPKVGDFECVTLIRHYTNAPPANMWRQGAKVLGNKDLSPGTAIANFENGRWPGRSRGSHAAFYLGQVSDGIYVIDQWPSPEKAKISIRFIRKQRQNPDGTYANPSDNADAFWVIE</sequence>
<keyword evidence="2" id="KW-1185">Reference proteome</keyword>
<evidence type="ECO:0000313" key="1">
    <source>
        <dbReference type="EMBL" id="MRX10722.1"/>
    </source>
</evidence>
<accession>A0A6L5QN86</accession>
<gene>
    <name evidence="1" type="ORF">GJ697_23085</name>
</gene>
<proteinExistence type="predicted"/>